<protein>
    <submittedName>
        <fullName evidence="2">Uncharacterized protein</fullName>
    </submittedName>
</protein>
<evidence type="ECO:0000313" key="3">
    <source>
        <dbReference type="Proteomes" id="UP000291917"/>
    </source>
</evidence>
<dbReference type="Proteomes" id="UP000335496">
    <property type="component" value="Unassembled WGS sequence"/>
</dbReference>
<evidence type="ECO:0000313" key="4">
    <source>
        <dbReference type="Proteomes" id="UP000335496"/>
    </source>
</evidence>
<comment type="caution">
    <text evidence="2">The sequence shown here is derived from an EMBL/GenBank/DDBJ whole genome shotgun (WGS) entry which is preliminary data.</text>
</comment>
<name>A0A4Q5GRG5_9BACE</name>
<gene>
    <name evidence="2" type="ORF">EAJ03_13970</name>
    <name evidence="1" type="ORF">F2Z23_14170</name>
</gene>
<proteinExistence type="predicted"/>
<dbReference type="EMBL" id="VVZX01000021">
    <property type="protein sequence ID" value="KAA5272365.1"/>
    <property type="molecule type" value="Genomic_DNA"/>
</dbReference>
<keyword evidence="4" id="KW-1185">Reference proteome</keyword>
<sequence>MIQLRKYQNNIAVQAAYKLVAFGCCYLSMECRTGKTITALSAADITILLYRPEVYNKRYPEPFQSTNPNGTALIDIAKGRNIGVFKFIAGFNAATTHFYELNERPILPLTESKDDNPF</sequence>
<reference evidence="2 3" key="2">
    <citation type="journal article" date="2019" name="Science, e1252229">
        <title>Invertible promoters mediate bacterial phase variation, antibiotic resistance, and host adaptation in the gut.</title>
        <authorList>
            <person name="Jiang X."/>
            <person name="Hall A.B."/>
            <person name="Arthur T.D."/>
            <person name="Plichta D.R."/>
            <person name="Covington C.T."/>
            <person name="Poyet M."/>
            <person name="Crothers J."/>
            <person name="Moses P.L."/>
            <person name="Tolonen A.C."/>
            <person name="Vlamakis H."/>
            <person name="Alm E.J."/>
            <person name="Xavier R.J."/>
        </authorList>
    </citation>
    <scope>NUCLEOTIDE SEQUENCE [LARGE SCALE GENOMIC DNA]</scope>
    <source>
        <strain evidence="2">Bj_0095</strain>
        <strain evidence="3">bj_0095</strain>
    </source>
</reference>
<dbReference type="AlphaFoldDB" id="A0A4Q5GRG5"/>
<dbReference type="InterPro" id="IPR027417">
    <property type="entry name" value="P-loop_NTPase"/>
</dbReference>
<evidence type="ECO:0000313" key="2">
    <source>
        <dbReference type="EMBL" id="RYT71188.1"/>
    </source>
</evidence>
<dbReference type="Proteomes" id="UP000291917">
    <property type="component" value="Unassembled WGS sequence"/>
</dbReference>
<reference evidence="1 4" key="1">
    <citation type="journal article" date="2019" name="Nat. Med.">
        <title>A library of human gut bacterial isolates paired with longitudinal multiomics data enables mechanistic microbiome research.</title>
        <authorList>
            <person name="Poyet M."/>
            <person name="Groussin M."/>
            <person name="Gibbons S.M."/>
            <person name="Avila-Pacheco J."/>
            <person name="Jiang X."/>
            <person name="Kearney S.M."/>
            <person name="Perrotta A.R."/>
            <person name="Berdy B."/>
            <person name="Zhao S."/>
            <person name="Lieberman T.D."/>
            <person name="Swanson P.K."/>
            <person name="Smith M."/>
            <person name="Roesemann S."/>
            <person name="Alexander J.E."/>
            <person name="Rich S.A."/>
            <person name="Livny J."/>
            <person name="Vlamakis H."/>
            <person name="Clish C."/>
            <person name="Bullock K."/>
            <person name="Deik A."/>
            <person name="Scott J."/>
            <person name="Pierce K.A."/>
            <person name="Xavier R.J."/>
            <person name="Alm E.J."/>
        </authorList>
    </citation>
    <scope>NUCLEOTIDE SEQUENCE [LARGE SCALE GENOMIC DNA]</scope>
    <source>
        <strain evidence="1 4">BIOML-A1</strain>
    </source>
</reference>
<dbReference type="EMBL" id="RCXL01000023">
    <property type="protein sequence ID" value="RYT71188.1"/>
    <property type="molecule type" value="Genomic_DNA"/>
</dbReference>
<dbReference type="Gene3D" id="3.40.50.300">
    <property type="entry name" value="P-loop containing nucleotide triphosphate hydrolases"/>
    <property type="match status" value="1"/>
</dbReference>
<evidence type="ECO:0000313" key="1">
    <source>
        <dbReference type="EMBL" id="KAA5272365.1"/>
    </source>
</evidence>
<dbReference type="RefSeq" id="WP_118364547.1">
    <property type="nucleotide sequence ID" value="NZ_JADNCV010000011.1"/>
</dbReference>
<accession>A0A4Q5GRG5</accession>
<organism evidence="2 3">
    <name type="scientific">Bacteroides eggerthii</name>
    <dbReference type="NCBI Taxonomy" id="28111"/>
    <lineage>
        <taxon>Bacteria</taxon>
        <taxon>Pseudomonadati</taxon>
        <taxon>Bacteroidota</taxon>
        <taxon>Bacteroidia</taxon>
        <taxon>Bacteroidales</taxon>
        <taxon>Bacteroidaceae</taxon>
        <taxon>Bacteroides</taxon>
    </lineage>
</organism>